<accession>A0A951UFM9</accession>
<comment type="caution">
    <text evidence="1">The sequence shown here is derived from an EMBL/GenBank/DDBJ whole genome shotgun (WGS) entry which is preliminary data.</text>
</comment>
<protein>
    <submittedName>
        <fullName evidence="1">Uncharacterized protein</fullName>
    </submittedName>
</protein>
<sequence length="31" mass="3635">MVLDEQLSALKEETVIETIRRSLYPICLRTN</sequence>
<reference evidence="1" key="2">
    <citation type="journal article" date="2022" name="Microbiol. Resour. Announc.">
        <title>Metagenome Sequencing to Explore Phylogenomics of Terrestrial Cyanobacteria.</title>
        <authorList>
            <person name="Ward R.D."/>
            <person name="Stajich J.E."/>
            <person name="Johansen J.R."/>
            <person name="Huntemann M."/>
            <person name="Clum A."/>
            <person name="Foster B."/>
            <person name="Foster B."/>
            <person name="Roux S."/>
            <person name="Palaniappan K."/>
            <person name="Varghese N."/>
            <person name="Mukherjee S."/>
            <person name="Reddy T.B.K."/>
            <person name="Daum C."/>
            <person name="Copeland A."/>
            <person name="Chen I.A."/>
            <person name="Ivanova N.N."/>
            <person name="Kyrpides N.C."/>
            <person name="Shapiro N."/>
            <person name="Eloe-Fadrosh E.A."/>
            <person name="Pietrasiak N."/>
        </authorList>
    </citation>
    <scope>NUCLEOTIDE SEQUENCE</scope>
    <source>
        <strain evidence="1">JT2-VF2</strain>
    </source>
</reference>
<dbReference type="Proteomes" id="UP000715781">
    <property type="component" value="Unassembled WGS sequence"/>
</dbReference>
<evidence type="ECO:0000313" key="1">
    <source>
        <dbReference type="EMBL" id="MBW4561316.1"/>
    </source>
</evidence>
<organism evidence="1 2">
    <name type="scientific">Mojavia pulchra JT2-VF2</name>
    <dbReference type="NCBI Taxonomy" id="287848"/>
    <lineage>
        <taxon>Bacteria</taxon>
        <taxon>Bacillati</taxon>
        <taxon>Cyanobacteriota</taxon>
        <taxon>Cyanophyceae</taxon>
        <taxon>Nostocales</taxon>
        <taxon>Nostocaceae</taxon>
    </lineage>
</organism>
<reference evidence="1" key="1">
    <citation type="submission" date="2021-05" db="EMBL/GenBank/DDBJ databases">
        <authorList>
            <person name="Pietrasiak N."/>
            <person name="Ward R."/>
            <person name="Stajich J.E."/>
            <person name="Kurbessoian T."/>
        </authorList>
    </citation>
    <scope>NUCLEOTIDE SEQUENCE</scope>
    <source>
        <strain evidence="1">JT2-VF2</strain>
    </source>
</reference>
<gene>
    <name evidence="1" type="ORF">KME32_09175</name>
</gene>
<dbReference type="AlphaFoldDB" id="A0A951UFM9"/>
<evidence type="ECO:0000313" key="2">
    <source>
        <dbReference type="Proteomes" id="UP000715781"/>
    </source>
</evidence>
<name>A0A951UFM9_9NOST</name>
<dbReference type="EMBL" id="JAHHHN010000004">
    <property type="protein sequence ID" value="MBW4561316.1"/>
    <property type="molecule type" value="Genomic_DNA"/>
</dbReference>
<proteinExistence type="predicted"/>